<reference evidence="1 2" key="1">
    <citation type="submission" date="2014-03" db="EMBL/GenBank/DDBJ databases">
        <title>Draft genome of the hookworm Oesophagostomum dentatum.</title>
        <authorList>
            <person name="Mitreva M."/>
        </authorList>
    </citation>
    <scope>NUCLEOTIDE SEQUENCE [LARGE SCALE GENOMIC DNA]</scope>
    <source>
        <strain evidence="1 2">OD-Hann</strain>
    </source>
</reference>
<gene>
    <name evidence="1" type="ORF">OESDEN_12475</name>
</gene>
<feature type="non-terminal residue" evidence="1">
    <location>
        <position position="97"/>
    </location>
</feature>
<evidence type="ECO:0000313" key="2">
    <source>
        <dbReference type="Proteomes" id="UP000053660"/>
    </source>
</evidence>
<protein>
    <submittedName>
        <fullName evidence="1">Uncharacterized protein</fullName>
    </submittedName>
</protein>
<accession>A0A0B1SR17</accession>
<name>A0A0B1SR17_OESDE</name>
<dbReference type="EMBL" id="KN557111">
    <property type="protein sequence ID" value="KHJ87743.1"/>
    <property type="molecule type" value="Genomic_DNA"/>
</dbReference>
<dbReference type="OrthoDB" id="5772143at2759"/>
<sequence>MLGECVLNIIVPPGLYNTTTAYGTFLALNSCYAGMEKYEWRHTIITAEDEIPIHSVHYIADNARRLGDAARIGRVTMSEEYIRIMGNDISKANKHDQ</sequence>
<evidence type="ECO:0000313" key="1">
    <source>
        <dbReference type="EMBL" id="KHJ87743.1"/>
    </source>
</evidence>
<proteinExistence type="predicted"/>
<dbReference type="Proteomes" id="UP000053660">
    <property type="component" value="Unassembled WGS sequence"/>
</dbReference>
<dbReference type="AlphaFoldDB" id="A0A0B1SR17"/>
<organism evidence="1 2">
    <name type="scientific">Oesophagostomum dentatum</name>
    <name type="common">Nodular worm</name>
    <dbReference type="NCBI Taxonomy" id="61180"/>
    <lineage>
        <taxon>Eukaryota</taxon>
        <taxon>Metazoa</taxon>
        <taxon>Ecdysozoa</taxon>
        <taxon>Nematoda</taxon>
        <taxon>Chromadorea</taxon>
        <taxon>Rhabditida</taxon>
        <taxon>Rhabditina</taxon>
        <taxon>Rhabditomorpha</taxon>
        <taxon>Strongyloidea</taxon>
        <taxon>Strongylidae</taxon>
        <taxon>Oesophagostomum</taxon>
    </lineage>
</organism>
<keyword evidence="2" id="KW-1185">Reference proteome</keyword>